<keyword evidence="5" id="KW-1185">Reference proteome</keyword>
<evidence type="ECO:0000313" key="4">
    <source>
        <dbReference type="EMBL" id="BDU50549.1"/>
    </source>
</evidence>
<dbReference type="Gene3D" id="3.30.70.270">
    <property type="match status" value="1"/>
</dbReference>
<dbReference type="InterPro" id="IPR036457">
    <property type="entry name" value="PPM-type-like_dom_sf"/>
</dbReference>
<dbReference type="InterPro" id="IPR001932">
    <property type="entry name" value="PPM-type_phosphatase-like_dom"/>
</dbReference>
<dbReference type="Pfam" id="PF00990">
    <property type="entry name" value="GGDEF"/>
    <property type="match status" value="1"/>
</dbReference>
<evidence type="ECO:0000256" key="2">
    <source>
        <dbReference type="SAM" id="Coils"/>
    </source>
</evidence>
<dbReference type="PROSITE" id="PS50887">
    <property type="entry name" value="GGDEF"/>
    <property type="match status" value="1"/>
</dbReference>
<name>A0AAU9DIF6_9FUSO</name>
<dbReference type="InterPro" id="IPR029787">
    <property type="entry name" value="Nucleotide_cyclase"/>
</dbReference>
<evidence type="ECO:0000259" key="3">
    <source>
        <dbReference type="PROSITE" id="PS50887"/>
    </source>
</evidence>
<dbReference type="SMART" id="SM00267">
    <property type="entry name" value="GGDEF"/>
    <property type="match status" value="1"/>
</dbReference>
<dbReference type="InterPro" id="IPR000160">
    <property type="entry name" value="GGDEF_dom"/>
</dbReference>
<keyword evidence="1" id="KW-0378">Hydrolase</keyword>
<dbReference type="NCBIfam" id="TIGR00254">
    <property type="entry name" value="GGDEF"/>
    <property type="match status" value="1"/>
</dbReference>
<dbReference type="GO" id="GO:0016791">
    <property type="term" value="F:phosphatase activity"/>
    <property type="evidence" value="ECO:0007669"/>
    <property type="project" value="TreeGrafter"/>
</dbReference>
<proteinExistence type="predicted"/>
<organism evidence="4 5">
    <name type="scientific">Haliovirga abyssi</name>
    <dbReference type="NCBI Taxonomy" id="2996794"/>
    <lineage>
        <taxon>Bacteria</taxon>
        <taxon>Fusobacteriati</taxon>
        <taxon>Fusobacteriota</taxon>
        <taxon>Fusobacteriia</taxon>
        <taxon>Fusobacteriales</taxon>
        <taxon>Haliovirgaceae</taxon>
        <taxon>Haliovirga</taxon>
    </lineage>
</organism>
<protein>
    <recommendedName>
        <fullName evidence="3">GGDEF domain-containing protein</fullName>
    </recommendedName>
</protein>
<dbReference type="KEGG" id="haby:HLVA_11180"/>
<dbReference type="AlphaFoldDB" id="A0AAU9DIF6"/>
<dbReference type="PANTHER" id="PTHR43156:SF2">
    <property type="entry name" value="STAGE II SPORULATION PROTEIN E"/>
    <property type="match status" value="1"/>
</dbReference>
<sequence length="577" mass="67601">MKNILFLSDNDFLKNYLSGIGFNLLSISECKKNNLDLIIVSEKRIDEVERIERKDINDIHKILLLDTYTKVDEIKSKILFPIDYFILKDDNLDEILKKIDNSIELIKIKKEKKFLLDTIKELNDINNRLIRKSQTLEDELNTDELANVYNRNFLIKRLQEELERVKRHDRNFAVAIIDIRELKVINKKYGYLIGDEVIKKVSKITSETIRNSDVLGRLSGNIFMVILPEIIEKYAVKVIERIINKVELTKIKDINLSVNCGFVLIKKDNIEEFSESNKILNILNKLIYYSKKIDQKIVEYKDENMNAIEEIENIVGLDEVEEEHNVLWEELNKSKKFIKNLLPKYDDWSEKINFGHLYLPFNFIGGDFFDFIEIDEDKTAIIFCDVSGHGVSSALYITSIKYIFKDLIVEKKIYEPEMVLDEFNKRILEISKGAVFVVTTYGYIDRKNKKFVFGFGGGTSPIKIDVKEKKMENLVEDGGFAIGLFEEAYFERKEIEIGMDDMILFYSDGIYEFLIENNIVEDDKQFYDIVKNSIDNEPDKFIGNIYKFMQEKTDKDIDFNDDITLLAVRCNICKNDM</sequence>
<evidence type="ECO:0000313" key="5">
    <source>
        <dbReference type="Proteomes" id="UP001321582"/>
    </source>
</evidence>
<dbReference type="Gene3D" id="3.60.40.10">
    <property type="entry name" value="PPM-type phosphatase domain"/>
    <property type="match status" value="1"/>
</dbReference>
<dbReference type="PANTHER" id="PTHR43156">
    <property type="entry name" value="STAGE II SPORULATION PROTEIN E-RELATED"/>
    <property type="match status" value="1"/>
</dbReference>
<reference evidence="4 5" key="1">
    <citation type="submission" date="2022-11" db="EMBL/GenBank/DDBJ databases">
        <title>Haliovirga abyssi gen. nov., sp. nov., a mesophilic fermentative bacterium isolated from the Iheya North hydrothermal field and the proposal of Haliovirgaceae fam. nov.</title>
        <authorList>
            <person name="Miyazaki U."/>
            <person name="Tame A."/>
            <person name="Miyazaki J."/>
            <person name="Takai K."/>
            <person name="Sawayama S."/>
            <person name="Kitajima M."/>
            <person name="Okamoto A."/>
            <person name="Nakagawa S."/>
        </authorList>
    </citation>
    <scope>NUCLEOTIDE SEQUENCE [LARGE SCALE GENOMIC DNA]</scope>
    <source>
        <strain evidence="4 5">IC12</strain>
    </source>
</reference>
<dbReference type="RefSeq" id="WP_307903414.1">
    <property type="nucleotide sequence ID" value="NZ_AP027059.1"/>
</dbReference>
<dbReference type="Pfam" id="PF07228">
    <property type="entry name" value="SpoIIE"/>
    <property type="match status" value="1"/>
</dbReference>
<feature type="domain" description="GGDEF" evidence="3">
    <location>
        <begin position="170"/>
        <end position="303"/>
    </location>
</feature>
<dbReference type="InterPro" id="IPR043128">
    <property type="entry name" value="Rev_trsase/Diguanyl_cyclase"/>
</dbReference>
<dbReference type="Proteomes" id="UP001321582">
    <property type="component" value="Chromosome"/>
</dbReference>
<dbReference type="CDD" id="cd01949">
    <property type="entry name" value="GGDEF"/>
    <property type="match status" value="1"/>
</dbReference>
<keyword evidence="2" id="KW-0175">Coiled coil</keyword>
<dbReference type="EMBL" id="AP027059">
    <property type="protein sequence ID" value="BDU50549.1"/>
    <property type="molecule type" value="Genomic_DNA"/>
</dbReference>
<evidence type="ECO:0000256" key="1">
    <source>
        <dbReference type="ARBA" id="ARBA00022801"/>
    </source>
</evidence>
<accession>A0AAU9DIF6</accession>
<gene>
    <name evidence="4" type="ORF">HLVA_11180</name>
</gene>
<dbReference type="SMART" id="SM00331">
    <property type="entry name" value="PP2C_SIG"/>
    <property type="match status" value="1"/>
</dbReference>
<dbReference type="SUPFAM" id="SSF55073">
    <property type="entry name" value="Nucleotide cyclase"/>
    <property type="match status" value="1"/>
</dbReference>
<feature type="coiled-coil region" evidence="2">
    <location>
        <begin position="112"/>
        <end position="139"/>
    </location>
</feature>
<dbReference type="InterPro" id="IPR052016">
    <property type="entry name" value="Bact_Sigma-Reg"/>
</dbReference>